<comment type="similarity">
    <text evidence="3">Belongs to the ABC transporter superfamily.</text>
</comment>
<keyword evidence="8" id="KW-0067">ATP-binding</keyword>
<name>A0A543K634_9RHOB</name>
<feature type="transmembrane region" description="Helical" evidence="11">
    <location>
        <begin position="188"/>
        <end position="209"/>
    </location>
</feature>
<dbReference type="Proteomes" id="UP000320582">
    <property type="component" value="Unassembled WGS sequence"/>
</dbReference>
<dbReference type="PROSITE" id="PS50893">
    <property type="entry name" value="ABC_TRANSPORTER_2"/>
    <property type="match status" value="1"/>
</dbReference>
<dbReference type="GO" id="GO:0005524">
    <property type="term" value="F:ATP binding"/>
    <property type="evidence" value="ECO:0007669"/>
    <property type="project" value="UniProtKB-KW"/>
</dbReference>
<dbReference type="GO" id="GO:0055085">
    <property type="term" value="P:transmembrane transport"/>
    <property type="evidence" value="ECO:0007669"/>
    <property type="project" value="InterPro"/>
</dbReference>
<accession>A0A543K634</accession>
<dbReference type="SUPFAM" id="SSF161098">
    <property type="entry name" value="MetI-like"/>
    <property type="match status" value="1"/>
</dbReference>
<dbReference type="OrthoDB" id="7957282at2"/>
<evidence type="ECO:0000256" key="11">
    <source>
        <dbReference type="RuleBase" id="RU363032"/>
    </source>
</evidence>
<dbReference type="GO" id="GO:0016887">
    <property type="term" value="F:ATP hydrolysis activity"/>
    <property type="evidence" value="ECO:0007669"/>
    <property type="project" value="InterPro"/>
</dbReference>
<dbReference type="Pfam" id="PF00528">
    <property type="entry name" value="BPD_transp_1"/>
    <property type="match status" value="1"/>
</dbReference>
<dbReference type="SUPFAM" id="SSF52540">
    <property type="entry name" value="P-loop containing nucleoside triphosphate hydrolases"/>
    <property type="match status" value="1"/>
</dbReference>
<evidence type="ECO:0000256" key="6">
    <source>
        <dbReference type="ARBA" id="ARBA00022692"/>
    </source>
</evidence>
<dbReference type="NCBIfam" id="TIGR01727">
    <property type="entry name" value="oligo_HPY"/>
    <property type="match status" value="1"/>
</dbReference>
<dbReference type="AlphaFoldDB" id="A0A543K634"/>
<dbReference type="Gene3D" id="1.10.3720.10">
    <property type="entry name" value="MetI-like"/>
    <property type="match status" value="1"/>
</dbReference>
<sequence>MTLFLRLLFRNKLAGFGAVVLGIIVVLALLTPILPLHPPNETNTANRFLRPLSDGHLLGTDHLGRDLLSRLMWGTRLSLAVGFAAALVAGLLGAAIGVMAGYFGGRTDNVTMRGIDMLMAFPYILLALAIVAVLGPGLLNALIAVAVVNIPFFARNIRGVTVGIAHREFIDAAKLAGMGHTRILLTEVVPNIVPVVVIAMSTTIGWMILETAGLSFLGLGSQPPQADLGSMLGEARSALITAPHTSIVPGVMILLIVMSVNLLGDGIRDALDPRLRSGALARPMATTRVERAEAPAPKGEGLLRIDDLETQFHVGQRIYKAVNKVSLDLKPGECLGLIGESGSGKSVTALSVMGLVASPPGVITGGAVRLEGRDLIGVPYELLRSLRGRKVAYIFQDPLSTLHPLYRIGDQLIEAIRVHEPVSHAEAHKRAVKLLEDVRIPNAAARAKAYPHELSGGMRQRVGIAMALANDPDIIIADEPTTALDVTVQAQVLALLDDLRRSRGLAILFITHDFGVVGQLCDRVAVMYGGRIVEAGDTADVLAAPAHPYTKRLIACVPELGAGRRVLAAIPGLPPAVDQLPEGCAFAPRCDKAQAACRAGEIDLTGEARKVRCLYPEGAS</sequence>
<keyword evidence="10 11" id="KW-0472">Membrane</keyword>
<evidence type="ECO:0000256" key="7">
    <source>
        <dbReference type="ARBA" id="ARBA00022741"/>
    </source>
</evidence>
<dbReference type="PROSITE" id="PS00211">
    <property type="entry name" value="ABC_TRANSPORTER_1"/>
    <property type="match status" value="1"/>
</dbReference>
<dbReference type="Pfam" id="PF08352">
    <property type="entry name" value="oligo_HPY"/>
    <property type="match status" value="1"/>
</dbReference>
<keyword evidence="4 11" id="KW-0813">Transport</keyword>
<keyword evidence="6 11" id="KW-0812">Transmembrane</keyword>
<dbReference type="InterPro" id="IPR000515">
    <property type="entry name" value="MetI-like"/>
</dbReference>
<protein>
    <submittedName>
        <fullName evidence="14">Peptide/nickel transport system permease protein</fullName>
    </submittedName>
</protein>
<feature type="domain" description="ABC transmembrane type-1" evidence="13">
    <location>
        <begin position="75"/>
        <end position="264"/>
    </location>
</feature>
<feature type="transmembrane region" description="Helical" evidence="11">
    <location>
        <begin position="77"/>
        <end position="103"/>
    </location>
</feature>
<reference evidence="14 15" key="1">
    <citation type="submission" date="2019-06" db="EMBL/GenBank/DDBJ databases">
        <title>Genomic Encyclopedia of Archaeal and Bacterial Type Strains, Phase II (KMG-II): from individual species to whole genera.</title>
        <authorList>
            <person name="Goeker M."/>
        </authorList>
    </citation>
    <scope>NUCLEOTIDE SEQUENCE [LARGE SCALE GENOMIC DNA]</scope>
    <source>
        <strain evidence="14 15">DSM 18423</strain>
    </source>
</reference>
<feature type="transmembrane region" description="Helical" evidence="11">
    <location>
        <begin position="123"/>
        <end position="148"/>
    </location>
</feature>
<evidence type="ECO:0000256" key="5">
    <source>
        <dbReference type="ARBA" id="ARBA00022475"/>
    </source>
</evidence>
<dbReference type="PANTHER" id="PTHR43297:SF2">
    <property type="entry name" value="DIPEPTIDE TRANSPORT ATP-BINDING PROTEIN DPPD"/>
    <property type="match status" value="1"/>
</dbReference>
<dbReference type="InterPro" id="IPR003439">
    <property type="entry name" value="ABC_transporter-like_ATP-bd"/>
</dbReference>
<dbReference type="Pfam" id="PF12911">
    <property type="entry name" value="OppC_N"/>
    <property type="match status" value="1"/>
</dbReference>
<dbReference type="RefSeq" id="WP_142085016.1">
    <property type="nucleotide sequence ID" value="NZ_VFPT01000002.1"/>
</dbReference>
<keyword evidence="7" id="KW-0547">Nucleotide-binding</keyword>
<comment type="subcellular location">
    <subcellularLocation>
        <location evidence="1">Cell inner membrane</location>
        <topology evidence="1">Peripheral membrane protein</topology>
    </subcellularLocation>
    <subcellularLocation>
        <location evidence="2 11">Cell membrane</location>
        <topology evidence="2 11">Multi-pass membrane protein</topology>
    </subcellularLocation>
</comment>
<dbReference type="PROSITE" id="PS50928">
    <property type="entry name" value="ABC_TM1"/>
    <property type="match status" value="1"/>
</dbReference>
<dbReference type="InterPro" id="IPR035906">
    <property type="entry name" value="MetI-like_sf"/>
</dbReference>
<dbReference type="InterPro" id="IPR003593">
    <property type="entry name" value="AAA+_ATPase"/>
</dbReference>
<evidence type="ECO:0000256" key="9">
    <source>
        <dbReference type="ARBA" id="ARBA00022989"/>
    </source>
</evidence>
<comment type="similarity">
    <text evidence="11">Belongs to the binding-protein-dependent transport system permease family.</text>
</comment>
<evidence type="ECO:0000256" key="8">
    <source>
        <dbReference type="ARBA" id="ARBA00022840"/>
    </source>
</evidence>
<comment type="caution">
    <text evidence="14">The sequence shown here is derived from an EMBL/GenBank/DDBJ whole genome shotgun (WGS) entry which is preliminary data.</text>
</comment>
<evidence type="ECO:0000256" key="2">
    <source>
        <dbReference type="ARBA" id="ARBA00004651"/>
    </source>
</evidence>
<evidence type="ECO:0000259" key="13">
    <source>
        <dbReference type="PROSITE" id="PS50928"/>
    </source>
</evidence>
<gene>
    <name evidence="14" type="ORF">BD293_3915</name>
</gene>
<organism evidence="14 15">
    <name type="scientific">Roseinatronobacter monicus</name>
    <dbReference type="NCBI Taxonomy" id="393481"/>
    <lineage>
        <taxon>Bacteria</taxon>
        <taxon>Pseudomonadati</taxon>
        <taxon>Pseudomonadota</taxon>
        <taxon>Alphaproteobacteria</taxon>
        <taxon>Rhodobacterales</taxon>
        <taxon>Paracoccaceae</taxon>
        <taxon>Roseinatronobacter</taxon>
    </lineage>
</organism>
<dbReference type="CDD" id="cd06261">
    <property type="entry name" value="TM_PBP2"/>
    <property type="match status" value="1"/>
</dbReference>
<feature type="domain" description="ABC transporter" evidence="12">
    <location>
        <begin position="303"/>
        <end position="554"/>
    </location>
</feature>
<evidence type="ECO:0000313" key="15">
    <source>
        <dbReference type="Proteomes" id="UP000320582"/>
    </source>
</evidence>
<keyword evidence="5" id="KW-1003">Cell membrane</keyword>
<dbReference type="Pfam" id="PF00005">
    <property type="entry name" value="ABC_tran"/>
    <property type="match status" value="1"/>
</dbReference>
<evidence type="ECO:0000256" key="1">
    <source>
        <dbReference type="ARBA" id="ARBA00004417"/>
    </source>
</evidence>
<dbReference type="InterPro" id="IPR027417">
    <property type="entry name" value="P-loop_NTPase"/>
</dbReference>
<dbReference type="SMART" id="SM00382">
    <property type="entry name" value="AAA"/>
    <property type="match status" value="1"/>
</dbReference>
<evidence type="ECO:0000256" key="4">
    <source>
        <dbReference type="ARBA" id="ARBA00022448"/>
    </source>
</evidence>
<dbReference type="FunFam" id="3.40.50.300:FF:000016">
    <property type="entry name" value="Oligopeptide ABC transporter ATP-binding component"/>
    <property type="match status" value="1"/>
</dbReference>
<evidence type="ECO:0000259" key="12">
    <source>
        <dbReference type="PROSITE" id="PS50893"/>
    </source>
</evidence>
<dbReference type="Gene3D" id="3.40.50.300">
    <property type="entry name" value="P-loop containing nucleotide triphosphate hydrolases"/>
    <property type="match status" value="1"/>
</dbReference>
<proteinExistence type="inferred from homology"/>
<dbReference type="EMBL" id="VFPT01000002">
    <property type="protein sequence ID" value="TQM90522.1"/>
    <property type="molecule type" value="Genomic_DNA"/>
</dbReference>
<dbReference type="InterPro" id="IPR025966">
    <property type="entry name" value="OppC_N"/>
</dbReference>
<dbReference type="PANTHER" id="PTHR43297">
    <property type="entry name" value="OLIGOPEPTIDE TRANSPORT ATP-BINDING PROTEIN APPD"/>
    <property type="match status" value="1"/>
</dbReference>
<keyword evidence="15" id="KW-1185">Reference proteome</keyword>
<evidence type="ECO:0000256" key="10">
    <source>
        <dbReference type="ARBA" id="ARBA00023136"/>
    </source>
</evidence>
<dbReference type="GO" id="GO:0005886">
    <property type="term" value="C:plasma membrane"/>
    <property type="evidence" value="ECO:0007669"/>
    <property type="project" value="UniProtKB-SubCell"/>
</dbReference>
<evidence type="ECO:0000313" key="14">
    <source>
        <dbReference type="EMBL" id="TQM90522.1"/>
    </source>
</evidence>
<dbReference type="GO" id="GO:0015833">
    <property type="term" value="P:peptide transport"/>
    <property type="evidence" value="ECO:0007669"/>
    <property type="project" value="InterPro"/>
</dbReference>
<evidence type="ECO:0000256" key="3">
    <source>
        <dbReference type="ARBA" id="ARBA00005417"/>
    </source>
</evidence>
<dbReference type="CDD" id="cd03257">
    <property type="entry name" value="ABC_NikE_OppD_transporters"/>
    <property type="match status" value="1"/>
</dbReference>
<dbReference type="InterPro" id="IPR050388">
    <property type="entry name" value="ABC_Ni/Peptide_Import"/>
</dbReference>
<keyword evidence="9 11" id="KW-1133">Transmembrane helix</keyword>
<feature type="transmembrane region" description="Helical" evidence="11">
    <location>
        <begin position="246"/>
        <end position="264"/>
    </location>
</feature>
<dbReference type="InterPro" id="IPR013563">
    <property type="entry name" value="Oligopep_ABC_C"/>
</dbReference>
<dbReference type="InterPro" id="IPR017871">
    <property type="entry name" value="ABC_transporter-like_CS"/>
</dbReference>
<feature type="transmembrane region" description="Helical" evidence="11">
    <location>
        <begin position="13"/>
        <end position="34"/>
    </location>
</feature>